<sequence>MFSNNVIVRARGDLASNDRVARSIEKDQRSMTLQSPHFSVTIAPKILRRLSLTRDNKSIDSYNSFLLHVSLARFKAAFGKEDMTGRARQAGARAARRRYAIVSKPLT</sequence>
<gene>
    <name evidence="1" type="ORF">EVAR_29118_1</name>
</gene>
<reference evidence="1 2" key="1">
    <citation type="journal article" date="2019" name="Commun. Biol.">
        <title>The bagworm genome reveals a unique fibroin gene that provides high tensile strength.</title>
        <authorList>
            <person name="Kono N."/>
            <person name="Nakamura H."/>
            <person name="Ohtoshi R."/>
            <person name="Tomita M."/>
            <person name="Numata K."/>
            <person name="Arakawa K."/>
        </authorList>
    </citation>
    <scope>NUCLEOTIDE SEQUENCE [LARGE SCALE GENOMIC DNA]</scope>
</reference>
<keyword evidence="2" id="KW-1185">Reference proteome</keyword>
<accession>A0A4C1VLC6</accession>
<name>A0A4C1VLC6_EUMVA</name>
<evidence type="ECO:0000313" key="1">
    <source>
        <dbReference type="EMBL" id="GBP39888.1"/>
    </source>
</evidence>
<protein>
    <submittedName>
        <fullName evidence="1">Uncharacterized protein</fullName>
    </submittedName>
</protein>
<comment type="caution">
    <text evidence="1">The sequence shown here is derived from an EMBL/GenBank/DDBJ whole genome shotgun (WGS) entry which is preliminary data.</text>
</comment>
<dbReference type="Proteomes" id="UP000299102">
    <property type="component" value="Unassembled WGS sequence"/>
</dbReference>
<dbReference type="AlphaFoldDB" id="A0A4C1VLC6"/>
<organism evidence="1 2">
    <name type="scientific">Eumeta variegata</name>
    <name type="common">Bagworm moth</name>
    <name type="synonym">Eumeta japonica</name>
    <dbReference type="NCBI Taxonomy" id="151549"/>
    <lineage>
        <taxon>Eukaryota</taxon>
        <taxon>Metazoa</taxon>
        <taxon>Ecdysozoa</taxon>
        <taxon>Arthropoda</taxon>
        <taxon>Hexapoda</taxon>
        <taxon>Insecta</taxon>
        <taxon>Pterygota</taxon>
        <taxon>Neoptera</taxon>
        <taxon>Endopterygota</taxon>
        <taxon>Lepidoptera</taxon>
        <taxon>Glossata</taxon>
        <taxon>Ditrysia</taxon>
        <taxon>Tineoidea</taxon>
        <taxon>Psychidae</taxon>
        <taxon>Oiketicinae</taxon>
        <taxon>Eumeta</taxon>
    </lineage>
</organism>
<evidence type="ECO:0000313" key="2">
    <source>
        <dbReference type="Proteomes" id="UP000299102"/>
    </source>
</evidence>
<dbReference type="EMBL" id="BGZK01000372">
    <property type="protein sequence ID" value="GBP39888.1"/>
    <property type="molecule type" value="Genomic_DNA"/>
</dbReference>
<proteinExistence type="predicted"/>